<feature type="region of interest" description="Disordered" evidence="4">
    <location>
        <begin position="74"/>
        <end position="113"/>
    </location>
</feature>
<dbReference type="EMBL" id="JARAKH010000035">
    <property type="protein sequence ID" value="KAK8384396.1"/>
    <property type="molecule type" value="Genomic_DNA"/>
</dbReference>
<keyword evidence="6" id="KW-0732">Signal</keyword>
<evidence type="ECO:0000313" key="8">
    <source>
        <dbReference type="EMBL" id="KAK8384396.1"/>
    </source>
</evidence>
<dbReference type="SUPFAM" id="SSF57424">
    <property type="entry name" value="LDL receptor-like module"/>
    <property type="match status" value="1"/>
</dbReference>
<accession>A0AAW0TCC2</accession>
<dbReference type="Gene3D" id="2.60.120.290">
    <property type="entry name" value="Spermadhesin, CUB domain"/>
    <property type="match status" value="1"/>
</dbReference>
<comment type="caution">
    <text evidence="3">Lacks conserved residue(s) required for the propagation of feature annotation.</text>
</comment>
<dbReference type="PROSITE" id="PS01180">
    <property type="entry name" value="CUB"/>
    <property type="match status" value="2"/>
</dbReference>
<dbReference type="SMART" id="SM00042">
    <property type="entry name" value="CUB"/>
    <property type="match status" value="1"/>
</dbReference>
<feature type="region of interest" description="Disordered" evidence="4">
    <location>
        <begin position="788"/>
        <end position="1039"/>
    </location>
</feature>
<keyword evidence="2 3" id="KW-1015">Disulfide bond</keyword>
<reference evidence="8 9" key="1">
    <citation type="submission" date="2023-03" db="EMBL/GenBank/DDBJ databases">
        <title>High-quality genome of Scylla paramamosain provides insights in environmental adaptation.</title>
        <authorList>
            <person name="Zhang L."/>
        </authorList>
    </citation>
    <scope>NUCLEOTIDE SEQUENCE [LARGE SCALE GENOMIC DNA]</scope>
    <source>
        <strain evidence="8">LZ_2023a</strain>
        <tissue evidence="8">Muscle</tissue>
    </source>
</reference>
<dbReference type="InterPro" id="IPR023415">
    <property type="entry name" value="LDLR_class-A_CS"/>
</dbReference>
<feature type="domain" description="CUB" evidence="7">
    <location>
        <begin position="223"/>
        <end position="328"/>
    </location>
</feature>
<dbReference type="CDD" id="cd00112">
    <property type="entry name" value="LDLa"/>
    <property type="match status" value="1"/>
</dbReference>
<dbReference type="Gene3D" id="4.10.400.10">
    <property type="entry name" value="Low-density Lipoprotein Receptor"/>
    <property type="match status" value="1"/>
</dbReference>
<feature type="compositionally biased region" description="Basic residues" evidence="4">
    <location>
        <begin position="824"/>
        <end position="836"/>
    </location>
</feature>
<name>A0AAW0TCC2_SCYPA</name>
<feature type="signal peptide" evidence="6">
    <location>
        <begin position="1"/>
        <end position="31"/>
    </location>
</feature>
<feature type="region of interest" description="Disordered" evidence="4">
    <location>
        <begin position="563"/>
        <end position="586"/>
    </location>
</feature>
<protein>
    <recommendedName>
        <fullName evidence="7">CUB domain-containing protein</fullName>
    </recommendedName>
</protein>
<evidence type="ECO:0000256" key="2">
    <source>
        <dbReference type="ARBA" id="ARBA00023157"/>
    </source>
</evidence>
<dbReference type="CDD" id="cd00041">
    <property type="entry name" value="CUB"/>
    <property type="match status" value="1"/>
</dbReference>
<keyword evidence="5" id="KW-0472">Membrane</keyword>
<evidence type="ECO:0000313" key="9">
    <source>
        <dbReference type="Proteomes" id="UP001487740"/>
    </source>
</evidence>
<evidence type="ECO:0000259" key="7">
    <source>
        <dbReference type="PROSITE" id="PS01180"/>
    </source>
</evidence>
<dbReference type="Proteomes" id="UP001487740">
    <property type="component" value="Unassembled WGS sequence"/>
</dbReference>
<dbReference type="SMART" id="SM00192">
    <property type="entry name" value="LDLa"/>
    <property type="match status" value="1"/>
</dbReference>
<dbReference type="Pfam" id="PF00057">
    <property type="entry name" value="Ldl_recept_a"/>
    <property type="match status" value="1"/>
</dbReference>
<evidence type="ECO:0000256" key="1">
    <source>
        <dbReference type="ARBA" id="ARBA00022737"/>
    </source>
</evidence>
<gene>
    <name evidence="8" type="ORF">O3P69_009302</name>
</gene>
<feature type="transmembrane region" description="Helical" evidence="5">
    <location>
        <begin position="532"/>
        <end position="553"/>
    </location>
</feature>
<evidence type="ECO:0000256" key="4">
    <source>
        <dbReference type="SAM" id="MobiDB-lite"/>
    </source>
</evidence>
<dbReference type="PANTHER" id="PTHR24251">
    <property type="entry name" value="OVOCHYMASE-RELATED"/>
    <property type="match status" value="1"/>
</dbReference>
<dbReference type="InterPro" id="IPR035914">
    <property type="entry name" value="Sperma_CUB_dom_sf"/>
</dbReference>
<keyword evidence="5" id="KW-1133">Transmembrane helix</keyword>
<dbReference type="PROSITE" id="PS01209">
    <property type="entry name" value="LDLRA_1"/>
    <property type="match status" value="1"/>
</dbReference>
<keyword evidence="1" id="KW-0677">Repeat</keyword>
<evidence type="ECO:0000256" key="5">
    <source>
        <dbReference type="SAM" id="Phobius"/>
    </source>
</evidence>
<dbReference type="SUPFAM" id="SSF49854">
    <property type="entry name" value="Spermadhesin, CUB domain"/>
    <property type="match status" value="2"/>
</dbReference>
<evidence type="ECO:0000256" key="3">
    <source>
        <dbReference type="PROSITE-ProRule" id="PRU00124"/>
    </source>
</evidence>
<feature type="region of interest" description="Disordered" evidence="4">
    <location>
        <begin position="635"/>
        <end position="661"/>
    </location>
</feature>
<dbReference type="AlphaFoldDB" id="A0AAW0TCC2"/>
<feature type="chain" id="PRO_5043945699" description="CUB domain-containing protein" evidence="6">
    <location>
        <begin position="32"/>
        <end position="1039"/>
    </location>
</feature>
<feature type="compositionally biased region" description="Low complexity" evidence="4">
    <location>
        <begin position="690"/>
        <end position="710"/>
    </location>
</feature>
<sequence length="1039" mass="112696">MATSPGTSTTTTTMTVTVTLLLTLALCGVTAGPLNSVHGDLCKKMNGRRYYLEANTQAKVSAINVTLPLYPRLVHPSKPQPRPLTPVLSEPTAPSTLMHHPHLEKEEEEEEEEGVSLASSMSEPFRCGSEFYTCPECHLEFTFVRVNLPSCSHDHSCRCDYLRVREPPYTGGGGGRDVCSTGGPSPPSFATQTREVIVDFLYATRHAHAFSITITARRNQYHITGEVNKTRGYISSPFFPELYPKEHWMEYRLHAHHPNTRVKINFLDFLLSPWSYVEVEDTNKTRVGVFSGSVFRPPVLVSSGPHLTVRFNGNGETARGFNLQYSFVSADCGGFVTNFGGTITMMNMAKGERNFTMYDCVWIFRSPSNFAFKSHLSIRLVQFEDVVAGSMLEIRQGITSRDYLLETVLAGQGKPATRGNEHVAAADTGFYVRLRGAFTQKSKLAIVYSSFSYIGNCYPVTDFLCKNHRCIPKMLGCDGFDHCGDGSDEPSSCYVGLGNNSLTPEDSAWWYQNTPNYYFPQKNNLLLGGPHGWSSLILFLALIAVVLVMFGLLSNMFRAGVHAGSGAGHRERRSGGERSSREASSLSDGVEIFDASADDPPLYEPPPDYEEVVKLILSGNNLKLVRRPGGVTAWVPDKGDEGSSTASTQAWTPSGRPTRTRHASLDLERGVEVVLWDANGFPRPPRRGPPDAASAATVATTTNTTTTTATSRPRPVIASLPGHVRRSSLPAPPLPEVVRAHVQGHSVSMAPETITEAPEGLDSPAGPLRTPRHVAVRAIQPALSSPSLSMRSFHYDSSAPSTPRVATPRGGARASRDAAGRASRMAKRARRRKKTSTLRQGRAARSDEAAPPSYEAAMEASRASTPALSPLQTPSRTPDPEAVPGPSTSSAATQAPGPASHPVPVAGPSGAPGPSPAPAHSPASLVSESTQTSMDQEDAAPTERLRAARKMFQRMSREADAHAPADTPCSPPRLSPRPLPPSHCHGRSHALPRASPLRACSRPPQPAAPPQRHHLPRHRQGAHCHAAARPRRGQRQRRV</sequence>
<feature type="region of interest" description="Disordered" evidence="4">
    <location>
        <begin position="680"/>
        <end position="731"/>
    </location>
</feature>
<organism evidence="8 9">
    <name type="scientific">Scylla paramamosain</name>
    <name type="common">Mud crab</name>
    <dbReference type="NCBI Taxonomy" id="85552"/>
    <lineage>
        <taxon>Eukaryota</taxon>
        <taxon>Metazoa</taxon>
        <taxon>Ecdysozoa</taxon>
        <taxon>Arthropoda</taxon>
        <taxon>Crustacea</taxon>
        <taxon>Multicrustacea</taxon>
        <taxon>Malacostraca</taxon>
        <taxon>Eumalacostraca</taxon>
        <taxon>Eucarida</taxon>
        <taxon>Decapoda</taxon>
        <taxon>Pleocyemata</taxon>
        <taxon>Brachyura</taxon>
        <taxon>Eubrachyura</taxon>
        <taxon>Portunoidea</taxon>
        <taxon>Portunidae</taxon>
        <taxon>Portuninae</taxon>
        <taxon>Scylla</taxon>
    </lineage>
</organism>
<dbReference type="InterPro" id="IPR002172">
    <property type="entry name" value="LDrepeatLR_classA_rpt"/>
</dbReference>
<feature type="compositionally biased region" description="Polar residues" evidence="4">
    <location>
        <begin position="862"/>
        <end position="876"/>
    </location>
</feature>
<keyword evidence="9" id="KW-1185">Reference proteome</keyword>
<feature type="compositionally biased region" description="Pro residues" evidence="4">
    <location>
        <begin position="969"/>
        <end position="981"/>
    </location>
</feature>
<feature type="compositionally biased region" description="Polar residues" evidence="4">
    <location>
        <begin position="642"/>
        <end position="657"/>
    </location>
</feature>
<feature type="domain" description="CUB" evidence="7">
    <location>
        <begin position="332"/>
        <end position="451"/>
    </location>
</feature>
<feature type="disulfide bond" evidence="3">
    <location>
        <begin position="465"/>
        <end position="483"/>
    </location>
</feature>
<dbReference type="Pfam" id="PF00431">
    <property type="entry name" value="CUB"/>
    <property type="match status" value="1"/>
</dbReference>
<dbReference type="PROSITE" id="PS50068">
    <property type="entry name" value="LDLRA_2"/>
    <property type="match status" value="1"/>
</dbReference>
<dbReference type="InterPro" id="IPR036055">
    <property type="entry name" value="LDL_receptor-like_sf"/>
</dbReference>
<comment type="caution">
    <text evidence="8">The sequence shown here is derived from an EMBL/GenBank/DDBJ whole genome shotgun (WGS) entry which is preliminary data.</text>
</comment>
<dbReference type="InterPro" id="IPR000859">
    <property type="entry name" value="CUB_dom"/>
</dbReference>
<keyword evidence="5" id="KW-0812">Transmembrane</keyword>
<feature type="compositionally biased region" description="Basic residues" evidence="4">
    <location>
        <begin position="1011"/>
        <end position="1039"/>
    </location>
</feature>
<evidence type="ECO:0000256" key="6">
    <source>
        <dbReference type="SAM" id="SignalP"/>
    </source>
</evidence>
<proteinExistence type="predicted"/>